<accession>A0A0N8QRA0</accession>
<gene>
    <name evidence="1" type="ORF">ALQ84_04080</name>
</gene>
<comment type="caution">
    <text evidence="1">The sequence shown here is derived from an EMBL/GenBank/DDBJ whole genome shotgun (WGS) entry which is preliminary data.</text>
</comment>
<evidence type="ECO:0000313" key="2">
    <source>
        <dbReference type="Proteomes" id="UP000278587"/>
    </source>
</evidence>
<dbReference type="AlphaFoldDB" id="A0A0N8QRA0"/>
<sequence>MYLYFCPDDTTVALDDVRGIGTYGVWDTHGKDSTRNPMAELKAVRFFQRMWTKRYRDGSPVMVGKPPGHELLRAKNESRYPGGGFITGLISKGPIEEGHKLLINAEQLYPPHAPNMFGGEAVEGTPTASGRDRPDDTNKASALGNPRAKFNWRYVRSHTGPIDLEQELARWNMGKAPGEQTRLMRKKE</sequence>
<evidence type="ECO:0000313" key="1">
    <source>
        <dbReference type="EMBL" id="RMM12708.1"/>
    </source>
</evidence>
<dbReference type="EMBL" id="RBOC01000044">
    <property type="protein sequence ID" value="RMM12708.1"/>
    <property type="molecule type" value="Genomic_DNA"/>
</dbReference>
<dbReference type="Proteomes" id="UP000278587">
    <property type="component" value="Unassembled WGS sequence"/>
</dbReference>
<protein>
    <submittedName>
        <fullName evidence="1">Uncharacterized protein</fullName>
    </submittedName>
</protein>
<reference evidence="1 2" key="1">
    <citation type="submission" date="2018-08" db="EMBL/GenBank/DDBJ databases">
        <title>Recombination of ecologically and evolutionarily significant loci maintains genetic cohesion in the Pseudomonas syringae species complex.</title>
        <authorList>
            <person name="Dillon M."/>
            <person name="Thakur S."/>
            <person name="Almeida R.N.D."/>
            <person name="Weir B.S."/>
            <person name="Guttman D.S."/>
        </authorList>
    </citation>
    <scope>NUCLEOTIDE SEQUENCE [LARGE SCALE GENOMIC DNA]</scope>
    <source>
        <strain evidence="1 2">ICMP 4086</strain>
    </source>
</reference>
<name>A0A0N8QRA0_9PSED</name>
<organism evidence="1 2">
    <name type="scientific">Pseudomonas caricapapayae</name>
    <dbReference type="NCBI Taxonomy" id="46678"/>
    <lineage>
        <taxon>Bacteria</taxon>
        <taxon>Pseudomonadati</taxon>
        <taxon>Pseudomonadota</taxon>
        <taxon>Gammaproteobacteria</taxon>
        <taxon>Pseudomonadales</taxon>
        <taxon>Pseudomonadaceae</taxon>
        <taxon>Pseudomonas</taxon>
    </lineage>
</organism>
<proteinExistence type="predicted"/>